<dbReference type="GO" id="GO:0009847">
    <property type="term" value="P:spore germination"/>
    <property type="evidence" value="ECO:0007669"/>
    <property type="project" value="InterPro"/>
</dbReference>
<organism evidence="4 5">
    <name type="scientific">[Bacteroides] pectinophilus ATCC 43243</name>
    <dbReference type="NCBI Taxonomy" id="483218"/>
    <lineage>
        <taxon>Bacteria</taxon>
        <taxon>Bacillati</taxon>
        <taxon>Bacillota</taxon>
        <taxon>Clostridia</taxon>
        <taxon>Eubacteriales</taxon>
    </lineage>
</organism>
<dbReference type="eggNOG" id="COG0697">
    <property type="taxonomic scope" value="Bacteria"/>
</dbReference>
<dbReference type="InterPro" id="IPR004995">
    <property type="entry name" value="Spore_Ger"/>
</dbReference>
<feature type="transmembrane region" description="Helical" evidence="3">
    <location>
        <begin position="386"/>
        <end position="405"/>
    </location>
</feature>
<dbReference type="InterPro" id="IPR050768">
    <property type="entry name" value="UPF0353/GerABKA_families"/>
</dbReference>
<protein>
    <recommendedName>
        <fullName evidence="6">Spore germination protein</fullName>
    </recommendedName>
</protein>
<dbReference type="EMBL" id="ABVQ01000036">
    <property type="protein sequence ID" value="EEC57008.1"/>
    <property type="molecule type" value="Genomic_DNA"/>
</dbReference>
<evidence type="ECO:0000256" key="3">
    <source>
        <dbReference type="SAM" id="Phobius"/>
    </source>
</evidence>
<dbReference type="PIRSF" id="PIRSF005690">
    <property type="entry name" value="GerBA"/>
    <property type="match status" value="1"/>
</dbReference>
<accession>B7ATM4</accession>
<feature type="transmembrane region" description="Helical" evidence="3">
    <location>
        <begin position="293"/>
        <end position="311"/>
    </location>
</feature>
<evidence type="ECO:0000313" key="5">
    <source>
        <dbReference type="Proteomes" id="UP000003136"/>
    </source>
</evidence>
<evidence type="ECO:0000256" key="2">
    <source>
        <dbReference type="ARBA" id="ARBA00023136"/>
    </source>
</evidence>
<dbReference type="GO" id="GO:0016020">
    <property type="term" value="C:membrane"/>
    <property type="evidence" value="ECO:0007669"/>
    <property type="project" value="InterPro"/>
</dbReference>
<proteinExistence type="inferred from homology"/>
<reference evidence="4 5" key="1">
    <citation type="submission" date="2008-11" db="EMBL/GenBank/DDBJ databases">
        <title>Draft genome sequence of Bacteroides pectinophilus (ATCC 43243).</title>
        <authorList>
            <person name="Sudarsanam P."/>
            <person name="Ley R."/>
            <person name="Guruge J."/>
            <person name="Turnbaugh P.J."/>
            <person name="Mahowald M."/>
            <person name="Liep D."/>
            <person name="Gordon J."/>
        </authorList>
    </citation>
    <scope>NUCLEOTIDE SEQUENCE [LARGE SCALE GENOMIC DNA]</scope>
    <source>
        <strain evidence="4 5">ATCC 43243</strain>
    </source>
</reference>
<evidence type="ECO:0000313" key="4">
    <source>
        <dbReference type="EMBL" id="EEC57008.1"/>
    </source>
</evidence>
<name>B7ATM4_9FIRM</name>
<dbReference type="PANTHER" id="PTHR22550">
    <property type="entry name" value="SPORE GERMINATION PROTEIN"/>
    <property type="match status" value="1"/>
</dbReference>
<dbReference type="PANTHER" id="PTHR22550:SF9">
    <property type="entry name" value="STAGE V SPORULATION PROTEIN AF"/>
    <property type="match status" value="1"/>
</dbReference>
<dbReference type="AlphaFoldDB" id="B7ATM4"/>
<keyword evidence="2 3" id="KW-0472">Membrane</keyword>
<dbReference type="HOGENOM" id="CLU_021639_3_1_9"/>
<comment type="caution">
    <text evidence="4">The sequence shown here is derived from an EMBL/GenBank/DDBJ whole genome shotgun (WGS) entry which is preliminary data.</text>
</comment>
<keyword evidence="5" id="KW-1185">Reference proteome</keyword>
<dbReference type="Pfam" id="PF03323">
    <property type="entry name" value="GerA"/>
    <property type="match status" value="1"/>
</dbReference>
<gene>
    <name evidence="4" type="ORF">BACPEC_01496</name>
</gene>
<dbReference type="STRING" id="483218.BACPEC_01496"/>
<sequence length="474" mass="53795">MENGTMRDFSINAADNVKLMQQKLRMDYNFDILYRTVDIGGKMAGFFFVDGFLQEDLMHKLMQFFMGLKENDVKDVYTFLKVGMPYAEVEKIDDAGKAVTAILSGITCVFIDGFDVGIAIDGRTYPARSVDEPWKDRVMRGSRDGFVETLVFNVALVRRRIRDPLFSAEILGVGERSRSDIVLCYIEDKVDKRFVKQLKKRIESIKVESLTMNVQSLAECLLEKSWINPFPKFKYSERPDTAAAAVLDGNVVVFVDNSPAAMILPTSVFDVLEEADDFYFPPVVGTYLRWSRFIVTIATVLLTPFWLLLINNPSWIPEWLDFIKISANVEVPVLLQLLLLEFCIDGLRLAAVNTPTIMSTPLSIVAGIVVGEYAVSSGWFCPEAMLYMAVVTVATYSQASFEMGYALKFVRIVTLILTAFFDLWGFAAGIVIWILMLAFNNTISGKSYLYPLVPFRWKRLKRKLFRLRLPHENG</sequence>
<evidence type="ECO:0008006" key="6">
    <source>
        <dbReference type="Google" id="ProtNLM"/>
    </source>
</evidence>
<reference evidence="4 5" key="2">
    <citation type="submission" date="2008-11" db="EMBL/GenBank/DDBJ databases">
        <authorList>
            <person name="Fulton L."/>
            <person name="Clifton S."/>
            <person name="Fulton B."/>
            <person name="Xu J."/>
            <person name="Minx P."/>
            <person name="Pepin K.H."/>
            <person name="Johnson M."/>
            <person name="Bhonagiri V."/>
            <person name="Nash W.E."/>
            <person name="Mardis E.R."/>
            <person name="Wilson R.K."/>
        </authorList>
    </citation>
    <scope>NUCLEOTIDE SEQUENCE [LARGE SCALE GENOMIC DNA]</scope>
    <source>
        <strain evidence="4 5">ATCC 43243</strain>
    </source>
</reference>
<keyword evidence="3" id="KW-1133">Transmembrane helix</keyword>
<dbReference type="Proteomes" id="UP000003136">
    <property type="component" value="Unassembled WGS sequence"/>
</dbReference>
<keyword evidence="3" id="KW-0812">Transmembrane</keyword>
<comment type="similarity">
    <text evidence="1">Belongs to the GerABKA family.</text>
</comment>
<evidence type="ECO:0000256" key="1">
    <source>
        <dbReference type="ARBA" id="ARBA00005278"/>
    </source>
</evidence>
<feature type="transmembrane region" description="Helical" evidence="3">
    <location>
        <begin position="412"/>
        <end position="439"/>
    </location>
</feature>